<feature type="chain" id="PRO_5017973345" evidence="1">
    <location>
        <begin position="22"/>
        <end position="156"/>
    </location>
</feature>
<keyword evidence="1" id="KW-0732">Signal</keyword>
<sequence>MKKIILSLFLLLGVLSFTAPSYVNVNKIENDGYKIAVNNNDTLHFAKGTSSGNIIVATLFFVDDGNTDILKQAFKTGIARELNLKYTGEVDTKKAYVQKSISNEEKYSYGYNVIAKKQKVKGCYVTVLILTKKELPDEVLDTVADAALMDIEGYLK</sequence>
<feature type="signal peptide" evidence="1">
    <location>
        <begin position="1"/>
        <end position="21"/>
    </location>
</feature>
<comment type="caution">
    <text evidence="2">The sequence shown here is derived from an EMBL/GenBank/DDBJ whole genome shotgun (WGS) entry which is preliminary data.</text>
</comment>
<accession>A0A3P1VS27</accession>
<organism evidence="2">
    <name type="scientific">Fusobacterium nucleatum</name>
    <dbReference type="NCBI Taxonomy" id="851"/>
    <lineage>
        <taxon>Bacteria</taxon>
        <taxon>Fusobacteriati</taxon>
        <taxon>Fusobacteriota</taxon>
        <taxon>Fusobacteriia</taxon>
        <taxon>Fusobacteriales</taxon>
        <taxon>Fusobacteriaceae</taxon>
        <taxon>Fusobacterium</taxon>
    </lineage>
</organism>
<name>A0A3P1VS27_FUSNU</name>
<dbReference type="AlphaFoldDB" id="A0A3P1VS27"/>
<reference evidence="2" key="1">
    <citation type="submission" date="2018-11" db="EMBL/GenBank/DDBJ databases">
        <title>Genomes From Bacteria Associated with the Canine Oral Cavity: a Test Case for Automated Genome-Based Taxonomic Assignment.</title>
        <authorList>
            <person name="Coil D.A."/>
            <person name="Jospin G."/>
            <person name="Darling A.E."/>
            <person name="Wallis C."/>
            <person name="Davis I.J."/>
            <person name="Harris S."/>
            <person name="Eisen J.A."/>
            <person name="Holcombe L.J."/>
            <person name="O'Flynn C."/>
        </authorList>
    </citation>
    <scope>NUCLEOTIDE SEQUENCE [LARGE SCALE GENOMIC DNA]</scope>
    <source>
        <strain evidence="2">OH5060</strain>
    </source>
</reference>
<proteinExistence type="predicted"/>
<dbReference type="EMBL" id="RQZD01000013">
    <property type="protein sequence ID" value="RRD37132.1"/>
    <property type="molecule type" value="Genomic_DNA"/>
</dbReference>
<evidence type="ECO:0000313" key="2">
    <source>
        <dbReference type="EMBL" id="RRD37132.1"/>
    </source>
</evidence>
<gene>
    <name evidence="2" type="ORF">EII28_07120</name>
</gene>
<protein>
    <submittedName>
        <fullName evidence="2">Uncharacterized protein</fullName>
    </submittedName>
</protein>
<evidence type="ECO:0000256" key="1">
    <source>
        <dbReference type="SAM" id="SignalP"/>
    </source>
</evidence>